<feature type="compositionally biased region" description="Basic and acidic residues" evidence="12">
    <location>
        <begin position="626"/>
        <end position="645"/>
    </location>
</feature>
<evidence type="ECO:0000313" key="16">
    <source>
        <dbReference type="Proteomes" id="UP001215503"/>
    </source>
</evidence>
<comment type="caution">
    <text evidence="15">The sequence shown here is derived from an EMBL/GenBank/DDBJ whole genome shotgun (WGS) entry which is preliminary data.</text>
</comment>
<keyword evidence="5" id="KW-0645">Protease</keyword>
<name>A0ABT5YKD0_9PROT</name>
<comment type="pathway">
    <text evidence="1">Cell wall biogenesis; peptidoglycan biosynthesis.</text>
</comment>
<gene>
    <name evidence="15" type="ORF">P2G67_05395</name>
</gene>
<dbReference type="InterPro" id="IPR001460">
    <property type="entry name" value="PCN-bd_Tpept"/>
</dbReference>
<evidence type="ECO:0000313" key="15">
    <source>
        <dbReference type="EMBL" id="MDF2095405.1"/>
    </source>
</evidence>
<keyword evidence="16" id="KW-1185">Reference proteome</keyword>
<sequence length="645" mass="69412">MLLIVGLVAGWYAWDLPDVRRIAESTRQPSLQVVDAEGGRVAAYGELYGVALSVEDLPAHVPQAVLAIEDRRFYSHFGLDPIGLSRAVVANFRAGRVVQGGSTITQQLAKNVFLSSERTYDRKIRELLLAFWLEYKLSKDQILSLYLNRVYFGAGTYGVDAAANRYFGKSATALDLYEAALLAGLLRAPSRYNPAHNPDLAHERARSVLDAMVAADFVSEEEALLALEERATPGERPRGRGRYFADWATSQVEDAIGPLERDLVAHTTLDPRLQRIVEEEIEALLSDAGAERGVSQAAVVMLSPDGAVRAMAGGRSYGESQFNRAVQALRQPGSAFKPFVYLSAMEAGAAPDQRVNDGPITVSLPQGPWSPGNFGDRFYGEVTLREAFARSLNSVAVQVLQQQGADSVVEQAQRLGISSRLDSLPSLALGTSEVTLLDLTAAYAAFANGGYGVWPFGLRHLATPGGEVVFRREGQGLGRVISPSAHAAMLDLLQASVAWGTSKAADPGRPAGGKTGTTQDFRDAWFIGFTAELVVGVWVGNDDGTPMQQVTGGSLPARLWKSIVTRALEGEPVQPLPIQAPVPQPQPQLEQRQAQASEDQGGFLDRLIDSIASGGSSSSSSSGGENEAHQRMLEQQERRNLYGGP</sequence>
<evidence type="ECO:0000256" key="4">
    <source>
        <dbReference type="ARBA" id="ARBA00022645"/>
    </source>
</evidence>
<dbReference type="NCBIfam" id="TIGR02074">
    <property type="entry name" value="PBP_1a_fam"/>
    <property type="match status" value="1"/>
</dbReference>
<evidence type="ECO:0000256" key="8">
    <source>
        <dbReference type="ARBA" id="ARBA00022801"/>
    </source>
</evidence>
<dbReference type="PANTHER" id="PTHR32282">
    <property type="entry name" value="BINDING PROTEIN TRANSPEPTIDASE, PUTATIVE-RELATED"/>
    <property type="match status" value="1"/>
</dbReference>
<evidence type="ECO:0000256" key="9">
    <source>
        <dbReference type="ARBA" id="ARBA00023268"/>
    </source>
</evidence>
<comment type="similarity">
    <text evidence="2">In the C-terminal section; belongs to the transpeptidase family.</text>
</comment>
<evidence type="ECO:0000256" key="7">
    <source>
        <dbReference type="ARBA" id="ARBA00022679"/>
    </source>
</evidence>
<dbReference type="EMBL" id="JARHUD010000003">
    <property type="protein sequence ID" value="MDF2095405.1"/>
    <property type="molecule type" value="Genomic_DNA"/>
</dbReference>
<keyword evidence="6" id="KW-0328">Glycosyltransferase</keyword>
<dbReference type="InterPro" id="IPR012338">
    <property type="entry name" value="Beta-lactam/transpept-like"/>
</dbReference>
<keyword evidence="9" id="KW-0511">Multifunctional enzyme</keyword>
<evidence type="ECO:0000259" key="14">
    <source>
        <dbReference type="Pfam" id="PF00912"/>
    </source>
</evidence>
<evidence type="ECO:0000256" key="2">
    <source>
        <dbReference type="ARBA" id="ARBA00007090"/>
    </source>
</evidence>
<keyword evidence="4" id="KW-0121">Carboxypeptidase</keyword>
<evidence type="ECO:0000259" key="13">
    <source>
        <dbReference type="Pfam" id="PF00905"/>
    </source>
</evidence>
<dbReference type="Pfam" id="PF00912">
    <property type="entry name" value="Transgly"/>
    <property type="match status" value="1"/>
</dbReference>
<accession>A0ABT5YKD0</accession>
<dbReference type="Proteomes" id="UP001215503">
    <property type="component" value="Unassembled WGS sequence"/>
</dbReference>
<comment type="catalytic activity">
    <reaction evidence="11">
        <text>[GlcNAc-(1-&gt;4)-Mur2Ac(oyl-L-Ala-gamma-D-Glu-L-Lys-D-Ala-D-Ala)](n)-di-trans,octa-cis-undecaprenyl diphosphate + beta-D-GlcNAc-(1-&gt;4)-Mur2Ac(oyl-L-Ala-gamma-D-Glu-L-Lys-D-Ala-D-Ala)-di-trans,octa-cis-undecaprenyl diphosphate = [GlcNAc-(1-&gt;4)-Mur2Ac(oyl-L-Ala-gamma-D-Glu-L-Lys-D-Ala-D-Ala)](n+1)-di-trans,octa-cis-undecaprenyl diphosphate + di-trans,octa-cis-undecaprenyl diphosphate + H(+)</text>
        <dbReference type="Rhea" id="RHEA:23708"/>
        <dbReference type="Rhea" id="RHEA-COMP:9602"/>
        <dbReference type="Rhea" id="RHEA-COMP:9603"/>
        <dbReference type="ChEBI" id="CHEBI:15378"/>
        <dbReference type="ChEBI" id="CHEBI:58405"/>
        <dbReference type="ChEBI" id="CHEBI:60033"/>
        <dbReference type="ChEBI" id="CHEBI:78435"/>
        <dbReference type="EC" id="2.4.99.28"/>
    </reaction>
</comment>
<evidence type="ECO:0000256" key="10">
    <source>
        <dbReference type="ARBA" id="ARBA00044770"/>
    </source>
</evidence>
<feature type="domain" description="Penicillin-binding protein transpeptidase" evidence="13">
    <location>
        <begin position="297"/>
        <end position="537"/>
    </location>
</feature>
<feature type="domain" description="Glycosyl transferase family 51" evidence="14">
    <location>
        <begin position="51"/>
        <end position="212"/>
    </location>
</feature>
<protein>
    <recommendedName>
        <fullName evidence="10">peptidoglycan glycosyltransferase</fullName>
        <ecNumber evidence="10">2.4.99.28</ecNumber>
    </recommendedName>
</protein>
<feature type="compositionally biased region" description="Pro residues" evidence="12">
    <location>
        <begin position="575"/>
        <end position="586"/>
    </location>
</feature>
<organism evidence="15 16">
    <name type="scientific">Aquibaculum arenosum</name>
    <dbReference type="NCBI Taxonomy" id="3032591"/>
    <lineage>
        <taxon>Bacteria</taxon>
        <taxon>Pseudomonadati</taxon>
        <taxon>Pseudomonadota</taxon>
        <taxon>Alphaproteobacteria</taxon>
        <taxon>Rhodospirillales</taxon>
        <taxon>Rhodovibrionaceae</taxon>
        <taxon>Aquibaculum</taxon>
    </lineage>
</organism>
<feature type="compositionally biased region" description="Low complexity" evidence="12">
    <location>
        <begin position="613"/>
        <end position="624"/>
    </location>
</feature>
<dbReference type="InterPro" id="IPR001264">
    <property type="entry name" value="Glyco_trans_51"/>
</dbReference>
<evidence type="ECO:0000256" key="3">
    <source>
        <dbReference type="ARBA" id="ARBA00007739"/>
    </source>
</evidence>
<dbReference type="InterPro" id="IPR050396">
    <property type="entry name" value="Glycosyltr_51/Transpeptidase"/>
</dbReference>
<dbReference type="SUPFAM" id="SSF56601">
    <property type="entry name" value="beta-lactamase/transpeptidase-like"/>
    <property type="match status" value="1"/>
</dbReference>
<feature type="region of interest" description="Disordered" evidence="12">
    <location>
        <begin position="575"/>
        <end position="645"/>
    </location>
</feature>
<evidence type="ECO:0000256" key="1">
    <source>
        <dbReference type="ARBA" id="ARBA00004752"/>
    </source>
</evidence>
<proteinExistence type="inferred from homology"/>
<dbReference type="InterPro" id="IPR023346">
    <property type="entry name" value="Lysozyme-like_dom_sf"/>
</dbReference>
<evidence type="ECO:0000256" key="5">
    <source>
        <dbReference type="ARBA" id="ARBA00022670"/>
    </source>
</evidence>
<dbReference type="PANTHER" id="PTHR32282:SF33">
    <property type="entry name" value="PEPTIDOGLYCAN GLYCOSYLTRANSFERASE"/>
    <property type="match status" value="1"/>
</dbReference>
<evidence type="ECO:0000256" key="11">
    <source>
        <dbReference type="ARBA" id="ARBA00049902"/>
    </source>
</evidence>
<evidence type="ECO:0000256" key="6">
    <source>
        <dbReference type="ARBA" id="ARBA00022676"/>
    </source>
</evidence>
<reference evidence="15 16" key="1">
    <citation type="submission" date="2023-03" db="EMBL/GenBank/DDBJ databases">
        <title>Fodinicurvata sp. CAU 1616 isolated from sea sendiment.</title>
        <authorList>
            <person name="Kim W."/>
        </authorList>
    </citation>
    <scope>NUCLEOTIDE SEQUENCE [LARGE SCALE GENOMIC DNA]</scope>
    <source>
        <strain evidence="15 16">CAU 1616</strain>
    </source>
</reference>
<dbReference type="EC" id="2.4.99.28" evidence="10"/>
<dbReference type="Gene3D" id="3.40.710.10">
    <property type="entry name" value="DD-peptidase/beta-lactamase superfamily"/>
    <property type="match status" value="1"/>
</dbReference>
<keyword evidence="7" id="KW-0808">Transferase</keyword>
<dbReference type="SUPFAM" id="SSF53955">
    <property type="entry name" value="Lysozyme-like"/>
    <property type="match status" value="1"/>
</dbReference>
<comment type="similarity">
    <text evidence="3">In the N-terminal section; belongs to the glycosyltransferase 51 family.</text>
</comment>
<dbReference type="InterPro" id="IPR036950">
    <property type="entry name" value="PBP_transglycosylase"/>
</dbReference>
<evidence type="ECO:0000256" key="12">
    <source>
        <dbReference type="SAM" id="MobiDB-lite"/>
    </source>
</evidence>
<dbReference type="Gene3D" id="1.10.3810.10">
    <property type="entry name" value="Biosynthetic peptidoglycan transglycosylase-like"/>
    <property type="match status" value="1"/>
</dbReference>
<dbReference type="RefSeq" id="WP_275820805.1">
    <property type="nucleotide sequence ID" value="NZ_JARHUD010000003.1"/>
</dbReference>
<dbReference type="Pfam" id="PF00905">
    <property type="entry name" value="Transpeptidase"/>
    <property type="match status" value="1"/>
</dbReference>
<keyword evidence="8" id="KW-0378">Hydrolase</keyword>